<dbReference type="GO" id="GO:0015297">
    <property type="term" value="F:antiporter activity"/>
    <property type="evidence" value="ECO:0007669"/>
    <property type="project" value="UniProtKB-KW"/>
</dbReference>
<dbReference type="PIRSF" id="PIRSF006603">
    <property type="entry name" value="DinF"/>
    <property type="match status" value="1"/>
</dbReference>
<keyword evidence="10" id="KW-0406">Ion transport</keyword>
<evidence type="ECO:0000256" key="3">
    <source>
        <dbReference type="ARBA" id="ARBA00010199"/>
    </source>
</evidence>
<dbReference type="PANTHER" id="PTHR43298">
    <property type="entry name" value="MULTIDRUG RESISTANCE PROTEIN NORM-RELATED"/>
    <property type="match status" value="1"/>
</dbReference>
<dbReference type="NCBIfam" id="TIGR00797">
    <property type="entry name" value="matE"/>
    <property type="match status" value="1"/>
</dbReference>
<dbReference type="AlphaFoldDB" id="A0A1H8AT82"/>
<comment type="subcellular location">
    <subcellularLocation>
        <location evidence="2">Cell membrane</location>
        <topology evidence="2">Multi-pass membrane protein</topology>
    </subcellularLocation>
</comment>
<protein>
    <recommendedName>
        <fullName evidence="4">Probable multidrug resistance protein NorM</fullName>
    </recommendedName>
    <alternativeName>
        <fullName evidence="12">Multidrug-efflux transporter</fullName>
    </alternativeName>
</protein>
<dbReference type="EMBL" id="FOCG01000001">
    <property type="protein sequence ID" value="SEM73991.1"/>
    <property type="molecule type" value="Genomic_DNA"/>
</dbReference>
<dbReference type="InterPro" id="IPR002528">
    <property type="entry name" value="MATE_fam"/>
</dbReference>
<evidence type="ECO:0000256" key="9">
    <source>
        <dbReference type="ARBA" id="ARBA00022989"/>
    </source>
</evidence>
<keyword evidence="5" id="KW-0813">Transport</keyword>
<feature type="transmembrane region" description="Helical" evidence="13">
    <location>
        <begin position="251"/>
        <end position="270"/>
    </location>
</feature>
<feature type="transmembrane region" description="Helical" evidence="13">
    <location>
        <begin position="387"/>
        <end position="410"/>
    </location>
</feature>
<keyword evidence="15" id="KW-1185">Reference proteome</keyword>
<evidence type="ECO:0000256" key="12">
    <source>
        <dbReference type="ARBA" id="ARBA00031636"/>
    </source>
</evidence>
<organism evidence="14 15">
    <name type="scientific">Hydrogenoanaerobacterium saccharovorans</name>
    <dbReference type="NCBI Taxonomy" id="474960"/>
    <lineage>
        <taxon>Bacteria</taxon>
        <taxon>Bacillati</taxon>
        <taxon>Bacillota</taxon>
        <taxon>Clostridia</taxon>
        <taxon>Eubacteriales</taxon>
        <taxon>Oscillospiraceae</taxon>
        <taxon>Hydrogenoanaerobacterium</taxon>
    </lineage>
</organism>
<dbReference type="GO" id="GO:0006811">
    <property type="term" value="P:monoatomic ion transport"/>
    <property type="evidence" value="ECO:0007669"/>
    <property type="project" value="UniProtKB-KW"/>
</dbReference>
<keyword evidence="7" id="KW-1003">Cell membrane</keyword>
<dbReference type="PANTHER" id="PTHR43298:SF2">
    <property type="entry name" value="FMN_FAD EXPORTER YEEO-RELATED"/>
    <property type="match status" value="1"/>
</dbReference>
<feature type="transmembrane region" description="Helical" evidence="13">
    <location>
        <begin position="96"/>
        <end position="118"/>
    </location>
</feature>
<evidence type="ECO:0000256" key="13">
    <source>
        <dbReference type="SAM" id="Phobius"/>
    </source>
</evidence>
<evidence type="ECO:0000256" key="8">
    <source>
        <dbReference type="ARBA" id="ARBA00022692"/>
    </source>
</evidence>
<evidence type="ECO:0000256" key="6">
    <source>
        <dbReference type="ARBA" id="ARBA00022449"/>
    </source>
</evidence>
<proteinExistence type="inferred from homology"/>
<feature type="transmembrane region" description="Helical" evidence="13">
    <location>
        <begin position="161"/>
        <end position="185"/>
    </location>
</feature>
<dbReference type="Pfam" id="PF01554">
    <property type="entry name" value="MatE"/>
    <property type="match status" value="2"/>
</dbReference>
<reference evidence="14 15" key="1">
    <citation type="submission" date="2016-10" db="EMBL/GenBank/DDBJ databases">
        <authorList>
            <person name="de Groot N.N."/>
        </authorList>
    </citation>
    <scope>NUCLEOTIDE SEQUENCE [LARGE SCALE GENOMIC DNA]</scope>
    <source>
        <strain evidence="14 15">CGMCC 1.5070</strain>
    </source>
</reference>
<evidence type="ECO:0000256" key="11">
    <source>
        <dbReference type="ARBA" id="ARBA00023136"/>
    </source>
</evidence>
<evidence type="ECO:0000256" key="1">
    <source>
        <dbReference type="ARBA" id="ARBA00003408"/>
    </source>
</evidence>
<feature type="transmembrane region" description="Helical" evidence="13">
    <location>
        <begin position="130"/>
        <end position="149"/>
    </location>
</feature>
<name>A0A1H8AT82_9FIRM</name>
<evidence type="ECO:0000313" key="14">
    <source>
        <dbReference type="EMBL" id="SEM73991.1"/>
    </source>
</evidence>
<dbReference type="STRING" id="474960.SAMN05216180_1533"/>
<evidence type="ECO:0000256" key="10">
    <source>
        <dbReference type="ARBA" id="ARBA00023065"/>
    </source>
</evidence>
<feature type="transmembrane region" description="Helical" evidence="13">
    <location>
        <begin position="192"/>
        <end position="213"/>
    </location>
</feature>
<feature type="transmembrane region" description="Helical" evidence="13">
    <location>
        <begin position="319"/>
        <end position="341"/>
    </location>
</feature>
<keyword evidence="11 13" id="KW-0472">Membrane</keyword>
<comment type="similarity">
    <text evidence="3">Belongs to the multi antimicrobial extrusion (MATE) (TC 2.A.66.1) family.</text>
</comment>
<evidence type="ECO:0000256" key="7">
    <source>
        <dbReference type="ARBA" id="ARBA00022475"/>
    </source>
</evidence>
<evidence type="ECO:0000256" key="5">
    <source>
        <dbReference type="ARBA" id="ARBA00022448"/>
    </source>
</evidence>
<dbReference type="GO" id="GO:0005886">
    <property type="term" value="C:plasma membrane"/>
    <property type="evidence" value="ECO:0007669"/>
    <property type="project" value="UniProtKB-SubCell"/>
</dbReference>
<dbReference type="OrthoDB" id="62420at2"/>
<feature type="transmembrane region" description="Helical" evidence="13">
    <location>
        <begin position="416"/>
        <end position="438"/>
    </location>
</feature>
<dbReference type="InterPro" id="IPR050222">
    <property type="entry name" value="MATE_MdtK"/>
</dbReference>
<dbReference type="RefSeq" id="WP_092753243.1">
    <property type="nucleotide sequence ID" value="NZ_FOCG01000001.1"/>
</dbReference>
<dbReference type="GO" id="GO:0042910">
    <property type="term" value="F:xenobiotic transmembrane transporter activity"/>
    <property type="evidence" value="ECO:0007669"/>
    <property type="project" value="InterPro"/>
</dbReference>
<accession>A0A1H8AT82</accession>
<evidence type="ECO:0000256" key="4">
    <source>
        <dbReference type="ARBA" id="ARBA00020268"/>
    </source>
</evidence>
<sequence>MYNKKEINKEIYRLIIPMILENILQISAGLISTAMIGRLLASDVSAQGICIRVTDTLWCLYKGISVGATVLIARTYGEGDAQKCKKIAEQTLLTEIAIALFFQIVLFLFCKPVLGFFTKEQAVLLKAQEYMRIIVFGFPFIVVMSVVTATFHGHGNTKTPMFIAIIMNLINIVCGYVFIFGALGIKGMGIRGAAVSLVVAQFSGALIGLYMLYNKNGLLRNVKTEQSFFTLDRCCIREIYTTGIPAALESMFWQFSAIILSKIILSYGQLSFAAYQLGIQAETVTEMPAIGFGTAATTLAARAIGKKDHELQQIYFKQLLKSSAAISICTSLLLLFLPHYFMNMMTNNPSLKAIGALYVFIMGFVQIPQNLSRIYNGTLRAAGYKNIPMYVAGFGIWVIRIPLCLLVAYILKWDILFIWIVIALDQISRFLLSVFVYAKKNKIFALRTAE</sequence>
<feature type="transmembrane region" description="Helical" evidence="13">
    <location>
        <begin position="353"/>
        <end position="375"/>
    </location>
</feature>
<dbReference type="InterPro" id="IPR048279">
    <property type="entry name" value="MdtK-like"/>
</dbReference>
<evidence type="ECO:0000256" key="2">
    <source>
        <dbReference type="ARBA" id="ARBA00004651"/>
    </source>
</evidence>
<keyword evidence="9 13" id="KW-1133">Transmembrane helix</keyword>
<evidence type="ECO:0000313" key="15">
    <source>
        <dbReference type="Proteomes" id="UP000199158"/>
    </source>
</evidence>
<keyword evidence="6" id="KW-0050">Antiport</keyword>
<gene>
    <name evidence="14" type="ORF">SAMN05216180_1533</name>
</gene>
<dbReference type="CDD" id="cd13137">
    <property type="entry name" value="MATE_NorM_like"/>
    <property type="match status" value="1"/>
</dbReference>
<keyword evidence="8 13" id="KW-0812">Transmembrane</keyword>
<comment type="function">
    <text evidence="1">Multidrug efflux pump.</text>
</comment>
<dbReference type="Proteomes" id="UP000199158">
    <property type="component" value="Unassembled WGS sequence"/>
</dbReference>